<dbReference type="Pfam" id="PF00535">
    <property type="entry name" value="Glycos_transf_2"/>
    <property type="match status" value="1"/>
</dbReference>
<name>A0A2H0TEH0_9BACT</name>
<dbReference type="CDD" id="cd00761">
    <property type="entry name" value="Glyco_tranf_GTA_type"/>
    <property type="match status" value="1"/>
</dbReference>
<reference evidence="3" key="1">
    <citation type="submission" date="2017-09" db="EMBL/GenBank/DDBJ databases">
        <title>Depth-based differentiation of microbial function through sediment-hosted aquifers and enrichment of novel symbionts in the deep terrestrial subsurface.</title>
        <authorList>
            <person name="Probst A.J."/>
            <person name="Ladd B."/>
            <person name="Jarett J.K."/>
            <person name="Geller-Mcgrath D.E."/>
            <person name="Sieber C.M.K."/>
            <person name="Emerson J.B."/>
            <person name="Anantharaman K."/>
            <person name="Thomas B.C."/>
            <person name="Malmstrom R."/>
            <person name="Stieglmeier M."/>
            <person name="Klingl A."/>
            <person name="Woyke T."/>
            <person name="Ryan C.M."/>
            <person name="Banfield J.F."/>
        </authorList>
    </citation>
    <scope>NUCLEOTIDE SEQUENCE [LARGE SCALE GENOMIC DNA]</scope>
</reference>
<feature type="domain" description="Glycosyltransferase 2-like" evidence="1">
    <location>
        <begin position="8"/>
        <end position="145"/>
    </location>
</feature>
<gene>
    <name evidence="2" type="ORF">COU47_00725</name>
</gene>
<dbReference type="Proteomes" id="UP000231503">
    <property type="component" value="Unassembled WGS sequence"/>
</dbReference>
<evidence type="ECO:0000313" key="3">
    <source>
        <dbReference type="Proteomes" id="UP000231503"/>
    </source>
</evidence>
<dbReference type="AlphaFoldDB" id="A0A2H0TEH0"/>
<dbReference type="PANTHER" id="PTHR22916:SF56">
    <property type="entry name" value="GLYCOSYL TRANSFERASE"/>
    <property type="match status" value="1"/>
</dbReference>
<dbReference type="Gene3D" id="3.90.550.10">
    <property type="entry name" value="Spore Coat Polysaccharide Biosynthesis Protein SpsA, Chain A"/>
    <property type="match status" value="1"/>
</dbReference>
<sequence>MTHEPLISIGLPVYNSVSRENGEKELCRALDSLLAQTHARTEIIISDNASSDSTDAICTAYAARDSRIRYIRHTENKGQVANISFVIREARGSYFMLASDDDVWEKNFIELLLAALEAHPEYQVAMGSFDRFYDDGVFKDSVRLTGNLHTTHQTPYAIYEKLAFDAPLHIYLYGLFRTAFIQRAFLRNTPECIRWDRPMLAELALATPFYAVPDKVFTKQYKKTVGRIRYANEQIGHVYTRPFSFSIYVWMFLWRPITSPVVPLQRKIGFVPIWIRFVFWSKKRIAKDMWQACKRAF</sequence>
<dbReference type="InterPro" id="IPR001173">
    <property type="entry name" value="Glyco_trans_2-like"/>
</dbReference>
<dbReference type="SUPFAM" id="SSF53448">
    <property type="entry name" value="Nucleotide-diphospho-sugar transferases"/>
    <property type="match status" value="1"/>
</dbReference>
<evidence type="ECO:0000259" key="1">
    <source>
        <dbReference type="Pfam" id="PF00535"/>
    </source>
</evidence>
<dbReference type="EMBL" id="PFCO01000001">
    <property type="protein sequence ID" value="PIR69941.1"/>
    <property type="molecule type" value="Genomic_DNA"/>
</dbReference>
<dbReference type="InterPro" id="IPR029044">
    <property type="entry name" value="Nucleotide-diphossugar_trans"/>
</dbReference>
<proteinExistence type="predicted"/>
<protein>
    <recommendedName>
        <fullName evidence="1">Glycosyltransferase 2-like domain-containing protein</fullName>
    </recommendedName>
</protein>
<organism evidence="2 3">
    <name type="scientific">Candidatus Niyogibacteria bacterium CG10_big_fil_rev_8_21_14_0_10_46_36</name>
    <dbReference type="NCBI Taxonomy" id="1974726"/>
    <lineage>
        <taxon>Bacteria</taxon>
        <taxon>Candidatus Niyogiibacteriota</taxon>
    </lineage>
</organism>
<comment type="caution">
    <text evidence="2">The sequence shown here is derived from an EMBL/GenBank/DDBJ whole genome shotgun (WGS) entry which is preliminary data.</text>
</comment>
<evidence type="ECO:0000313" key="2">
    <source>
        <dbReference type="EMBL" id="PIR69941.1"/>
    </source>
</evidence>
<dbReference type="PANTHER" id="PTHR22916">
    <property type="entry name" value="GLYCOSYLTRANSFERASE"/>
    <property type="match status" value="1"/>
</dbReference>
<accession>A0A2H0TEH0</accession>